<keyword evidence="4" id="KW-1185">Reference proteome</keyword>
<dbReference type="GO" id="GO:0005524">
    <property type="term" value="F:ATP binding"/>
    <property type="evidence" value="ECO:0007669"/>
    <property type="project" value="InterPro"/>
</dbReference>
<accession>A0A165G2T7</accession>
<dbReference type="InParanoid" id="A0A165G2T7"/>
<dbReference type="GO" id="GO:0004674">
    <property type="term" value="F:protein serine/threonine kinase activity"/>
    <property type="evidence" value="ECO:0007669"/>
    <property type="project" value="TreeGrafter"/>
</dbReference>
<dbReference type="SMART" id="SM00220">
    <property type="entry name" value="S_TKc"/>
    <property type="match status" value="1"/>
</dbReference>
<dbReference type="InterPro" id="IPR008271">
    <property type="entry name" value="Ser/Thr_kinase_AS"/>
</dbReference>
<dbReference type="InterPro" id="IPR051681">
    <property type="entry name" value="Ser/Thr_Kinases-Pseudokinases"/>
</dbReference>
<dbReference type="InterPro" id="IPR000719">
    <property type="entry name" value="Prot_kinase_dom"/>
</dbReference>
<reference evidence="3 4" key="1">
    <citation type="journal article" date="2016" name="Mol. Biol. Evol.">
        <title>Comparative Genomics of Early-Diverging Mushroom-Forming Fungi Provides Insights into the Origins of Lignocellulose Decay Capabilities.</title>
        <authorList>
            <person name="Nagy L.G."/>
            <person name="Riley R."/>
            <person name="Tritt A."/>
            <person name="Adam C."/>
            <person name="Daum C."/>
            <person name="Floudas D."/>
            <person name="Sun H."/>
            <person name="Yadav J.S."/>
            <person name="Pangilinan J."/>
            <person name="Larsson K.H."/>
            <person name="Matsuura K."/>
            <person name="Barry K."/>
            <person name="Labutti K."/>
            <person name="Kuo R."/>
            <person name="Ohm R.A."/>
            <person name="Bhattacharya S.S."/>
            <person name="Shirouzu T."/>
            <person name="Yoshinaga Y."/>
            <person name="Martin F.M."/>
            <person name="Grigoriev I.V."/>
            <person name="Hibbett D.S."/>
        </authorList>
    </citation>
    <scope>NUCLEOTIDE SEQUENCE [LARGE SCALE GENOMIC DNA]</scope>
    <source>
        <strain evidence="3 4">HHB12029</strain>
    </source>
</reference>
<evidence type="ECO:0000259" key="2">
    <source>
        <dbReference type="PROSITE" id="PS50011"/>
    </source>
</evidence>
<evidence type="ECO:0000313" key="3">
    <source>
        <dbReference type="EMBL" id="KZV89900.1"/>
    </source>
</evidence>
<dbReference type="InterPro" id="IPR011009">
    <property type="entry name" value="Kinase-like_dom_sf"/>
</dbReference>
<dbReference type="PANTHER" id="PTHR44329">
    <property type="entry name" value="SERINE/THREONINE-PROTEIN KINASE TNNI3K-RELATED"/>
    <property type="match status" value="1"/>
</dbReference>
<feature type="region of interest" description="Disordered" evidence="1">
    <location>
        <begin position="238"/>
        <end position="288"/>
    </location>
</feature>
<evidence type="ECO:0000256" key="1">
    <source>
        <dbReference type="SAM" id="MobiDB-lite"/>
    </source>
</evidence>
<keyword evidence="3" id="KW-0418">Kinase</keyword>
<name>A0A165G2T7_EXIGL</name>
<dbReference type="EMBL" id="KV426061">
    <property type="protein sequence ID" value="KZV89900.1"/>
    <property type="molecule type" value="Genomic_DNA"/>
</dbReference>
<dbReference type="SUPFAM" id="SSF56112">
    <property type="entry name" value="Protein kinase-like (PK-like)"/>
    <property type="match status" value="1"/>
</dbReference>
<protein>
    <submittedName>
        <fullName evidence="3">Kinase-like protein</fullName>
    </submittedName>
</protein>
<feature type="non-terminal residue" evidence="3">
    <location>
        <position position="1"/>
    </location>
</feature>
<dbReference type="Gene3D" id="1.10.510.10">
    <property type="entry name" value="Transferase(Phosphotransferase) domain 1"/>
    <property type="match status" value="1"/>
</dbReference>
<dbReference type="Proteomes" id="UP000077266">
    <property type="component" value="Unassembled WGS sequence"/>
</dbReference>
<proteinExistence type="predicted"/>
<dbReference type="STRING" id="1314781.A0A165G2T7"/>
<dbReference type="Pfam" id="PF00069">
    <property type="entry name" value="Pkinase"/>
    <property type="match status" value="1"/>
</dbReference>
<dbReference type="OrthoDB" id="2791079at2759"/>
<sequence>KEIDLWRKAAHDHVQPLLGVHMLHKDDQAPLWTAILISPWVDSGNLVKYLLTHPDADRKELLLQVAYAVAYLHTTVGIAHGDIKAENVLVDNRGNTKLCDFGLSTLINKLSEDGTTSASFRGKGTLRHNAPELNMDEVLVPESNTPYMVRSKSPATDVYAYGCLILQVFTDISPWAGCNSAQIIAKVFNGEVPPYPFPRHPAEVRGFDEVWYDFCRRCWEKDPAARPTMSQIVAALQTSTSPVLPPTTSPSLRGQSISTQPEPSPLAQDHSHTHSNPSTTDMVRALHI</sequence>
<dbReference type="AlphaFoldDB" id="A0A165G2T7"/>
<feature type="domain" description="Protein kinase" evidence="2">
    <location>
        <begin position="1"/>
        <end position="244"/>
    </location>
</feature>
<gene>
    <name evidence="3" type="ORF">EXIGLDRAFT_617663</name>
</gene>
<evidence type="ECO:0000313" key="4">
    <source>
        <dbReference type="Proteomes" id="UP000077266"/>
    </source>
</evidence>
<dbReference type="PROSITE" id="PS00108">
    <property type="entry name" value="PROTEIN_KINASE_ST"/>
    <property type="match status" value="1"/>
</dbReference>
<dbReference type="PROSITE" id="PS50011">
    <property type="entry name" value="PROTEIN_KINASE_DOM"/>
    <property type="match status" value="1"/>
</dbReference>
<organism evidence="3 4">
    <name type="scientific">Exidia glandulosa HHB12029</name>
    <dbReference type="NCBI Taxonomy" id="1314781"/>
    <lineage>
        <taxon>Eukaryota</taxon>
        <taxon>Fungi</taxon>
        <taxon>Dikarya</taxon>
        <taxon>Basidiomycota</taxon>
        <taxon>Agaricomycotina</taxon>
        <taxon>Agaricomycetes</taxon>
        <taxon>Auriculariales</taxon>
        <taxon>Exidiaceae</taxon>
        <taxon>Exidia</taxon>
    </lineage>
</organism>
<keyword evidence="3" id="KW-0808">Transferase</keyword>